<accession>A0A383DYJ1</accession>
<evidence type="ECO:0000256" key="3">
    <source>
        <dbReference type="ARBA" id="ARBA00022840"/>
    </source>
</evidence>
<name>A0A383DYJ1_9ZZZZ</name>
<evidence type="ECO:0000256" key="4">
    <source>
        <dbReference type="ARBA" id="ARBA00022917"/>
    </source>
</evidence>
<dbReference type="AlphaFoldDB" id="A0A383DYJ1"/>
<feature type="non-terminal residue" evidence="7">
    <location>
        <position position="182"/>
    </location>
</feature>
<keyword evidence="3" id="KW-0067">ATP-binding</keyword>
<protein>
    <recommendedName>
        <fullName evidence="6">Glutamyl/glutaminyl-tRNA synthetase class Ib catalytic domain-containing protein</fullName>
    </recommendedName>
</protein>
<evidence type="ECO:0000313" key="7">
    <source>
        <dbReference type="EMBL" id="SVE49399.1"/>
    </source>
</evidence>
<dbReference type="PRINTS" id="PR00987">
    <property type="entry name" value="TRNASYNTHGLU"/>
</dbReference>
<evidence type="ECO:0000259" key="6">
    <source>
        <dbReference type="Pfam" id="PF00749"/>
    </source>
</evidence>
<dbReference type="EMBL" id="UINC01221177">
    <property type="protein sequence ID" value="SVE49399.1"/>
    <property type="molecule type" value="Genomic_DNA"/>
</dbReference>
<feature type="domain" description="Glutamyl/glutaminyl-tRNA synthetase class Ib catalytic" evidence="6">
    <location>
        <begin position="28"/>
        <end position="181"/>
    </location>
</feature>
<dbReference type="GO" id="GO:0004819">
    <property type="term" value="F:glutamine-tRNA ligase activity"/>
    <property type="evidence" value="ECO:0007669"/>
    <property type="project" value="TreeGrafter"/>
</dbReference>
<dbReference type="InterPro" id="IPR001412">
    <property type="entry name" value="aa-tRNA-synth_I_CS"/>
</dbReference>
<dbReference type="GO" id="GO:0005829">
    <property type="term" value="C:cytosol"/>
    <property type="evidence" value="ECO:0007669"/>
    <property type="project" value="TreeGrafter"/>
</dbReference>
<dbReference type="GO" id="GO:0005524">
    <property type="term" value="F:ATP binding"/>
    <property type="evidence" value="ECO:0007669"/>
    <property type="project" value="UniProtKB-KW"/>
</dbReference>
<evidence type="ECO:0000256" key="2">
    <source>
        <dbReference type="ARBA" id="ARBA00022741"/>
    </source>
</evidence>
<keyword evidence="1" id="KW-0436">Ligase</keyword>
<dbReference type="SUPFAM" id="SSF52374">
    <property type="entry name" value="Nucleotidylyl transferase"/>
    <property type="match status" value="1"/>
</dbReference>
<dbReference type="Pfam" id="PF00749">
    <property type="entry name" value="tRNA-synt_1c"/>
    <property type="match status" value="1"/>
</dbReference>
<keyword evidence="5" id="KW-0030">Aminoacyl-tRNA synthetase</keyword>
<dbReference type="InterPro" id="IPR020058">
    <property type="entry name" value="Glu/Gln-tRNA-synth_Ib_cat-dom"/>
</dbReference>
<dbReference type="PANTHER" id="PTHR43097">
    <property type="entry name" value="GLUTAMINE-TRNA LIGASE"/>
    <property type="match status" value="1"/>
</dbReference>
<organism evidence="7">
    <name type="scientific">marine metagenome</name>
    <dbReference type="NCBI Taxonomy" id="408172"/>
    <lineage>
        <taxon>unclassified sequences</taxon>
        <taxon>metagenomes</taxon>
        <taxon>ecological metagenomes</taxon>
    </lineage>
</organism>
<dbReference type="GO" id="GO:0006425">
    <property type="term" value="P:glutaminyl-tRNA aminoacylation"/>
    <property type="evidence" value="ECO:0007669"/>
    <property type="project" value="TreeGrafter"/>
</dbReference>
<dbReference type="PROSITE" id="PS00178">
    <property type="entry name" value="AA_TRNA_LIGASE_I"/>
    <property type="match status" value="1"/>
</dbReference>
<dbReference type="PANTHER" id="PTHR43097:SF5">
    <property type="entry name" value="GLUTAMATE--TRNA LIGASE"/>
    <property type="match status" value="1"/>
</dbReference>
<sequence>MAESSFKKPDDFIRSEVADDLINGGLQQVHTRFPPEPNGYLHIGHAMAINLNFKIAEENDGMCNLRFDDTNPIKEDQEYVEAIKQDIQWLGFNWHHNPLFASDYFDVLYSYAVDLIKSGDAYIDSLSQADIQLFRGTLQKPGKDSPYRNRSIDENLDLFEAMRNGNFDEGSHVLRAKIDMSA</sequence>
<dbReference type="InterPro" id="IPR050132">
    <property type="entry name" value="Gln/Glu-tRNA_Ligase"/>
</dbReference>
<evidence type="ECO:0000256" key="1">
    <source>
        <dbReference type="ARBA" id="ARBA00022598"/>
    </source>
</evidence>
<dbReference type="InterPro" id="IPR014729">
    <property type="entry name" value="Rossmann-like_a/b/a_fold"/>
</dbReference>
<keyword evidence="2" id="KW-0547">Nucleotide-binding</keyword>
<keyword evidence="4" id="KW-0648">Protein biosynthesis</keyword>
<gene>
    <name evidence="7" type="ORF">METZ01_LOCUS502253</name>
</gene>
<dbReference type="InterPro" id="IPR000924">
    <property type="entry name" value="Glu/Gln-tRNA-synth"/>
</dbReference>
<evidence type="ECO:0000256" key="5">
    <source>
        <dbReference type="ARBA" id="ARBA00023146"/>
    </source>
</evidence>
<reference evidence="7" key="1">
    <citation type="submission" date="2018-05" db="EMBL/GenBank/DDBJ databases">
        <authorList>
            <person name="Lanie J.A."/>
            <person name="Ng W.-L."/>
            <person name="Kazmierczak K.M."/>
            <person name="Andrzejewski T.M."/>
            <person name="Davidsen T.M."/>
            <person name="Wayne K.J."/>
            <person name="Tettelin H."/>
            <person name="Glass J.I."/>
            <person name="Rusch D."/>
            <person name="Podicherti R."/>
            <person name="Tsui H.-C.T."/>
            <person name="Winkler M.E."/>
        </authorList>
    </citation>
    <scope>NUCLEOTIDE SEQUENCE</scope>
</reference>
<proteinExistence type="predicted"/>
<dbReference type="Gene3D" id="3.40.50.620">
    <property type="entry name" value="HUPs"/>
    <property type="match status" value="1"/>
</dbReference>